<keyword evidence="1" id="KW-1133">Transmembrane helix</keyword>
<feature type="transmembrane region" description="Helical" evidence="1">
    <location>
        <begin position="109"/>
        <end position="136"/>
    </location>
</feature>
<sequence length="264" mass="30107">MKTLKYYSILWGAYMKVGLLTMIQYPADTIIWIISMLIREASGFIAVTTLVYLVGGLGNWSFYEVCLLFSMSAIIEAIGQTFFDCVWSIDHAIQKGDMDVFLIRPASPFIQLLGQVIHFQALLSMLVYFFIFIWASLHIGIKFQVREILMVIEYVICGTIINSGIYTIFNCLNFWIIQGDDIAILVQTCREFTKYPLHIFPQFINVFFTYLLPLGFVAYYPALYLLNKTTIPINILLPVVAAFVSIIGSTLWRRGIKGYNSTGT</sequence>
<feature type="transmembrane region" description="Helical" evidence="1">
    <location>
        <begin position="148"/>
        <end position="169"/>
    </location>
</feature>
<dbReference type="PANTHER" id="PTHR36833:SF1">
    <property type="entry name" value="INTEGRAL MEMBRANE TRANSPORT PROTEIN"/>
    <property type="match status" value="1"/>
</dbReference>
<dbReference type="PANTHER" id="PTHR36833">
    <property type="entry name" value="SLR0610 PROTEIN-RELATED"/>
    <property type="match status" value="1"/>
</dbReference>
<proteinExistence type="predicted"/>
<gene>
    <name evidence="2" type="ORF">ABFV83_13190</name>
</gene>
<feature type="transmembrane region" description="Helical" evidence="1">
    <location>
        <begin position="203"/>
        <end position="226"/>
    </location>
</feature>
<name>A0AAU7PKD6_9FIRM</name>
<feature type="transmembrane region" description="Helical" evidence="1">
    <location>
        <begin position="66"/>
        <end position="89"/>
    </location>
</feature>
<dbReference type="Pfam" id="PF06182">
    <property type="entry name" value="ABC2_membrane_6"/>
    <property type="match status" value="1"/>
</dbReference>
<keyword evidence="1" id="KW-0472">Membrane</keyword>
<protein>
    <submittedName>
        <fullName evidence="2">ABC-2 family transporter protein</fullName>
    </submittedName>
</protein>
<organism evidence="2">
    <name type="scientific">Lacrimispora sp. BS-2</name>
    <dbReference type="NCBI Taxonomy" id="3151850"/>
    <lineage>
        <taxon>Bacteria</taxon>
        <taxon>Bacillati</taxon>
        <taxon>Bacillota</taxon>
        <taxon>Clostridia</taxon>
        <taxon>Lachnospirales</taxon>
        <taxon>Lachnospiraceae</taxon>
        <taxon>Lacrimispora</taxon>
    </lineage>
</organism>
<accession>A0AAU7PKD6</accession>
<dbReference type="AlphaFoldDB" id="A0AAU7PKD6"/>
<dbReference type="InterPro" id="IPR010390">
    <property type="entry name" value="ABC-2_transporter-like"/>
</dbReference>
<evidence type="ECO:0000313" key="2">
    <source>
        <dbReference type="EMBL" id="XBS52794.1"/>
    </source>
</evidence>
<feature type="transmembrane region" description="Helical" evidence="1">
    <location>
        <begin position="233"/>
        <end position="252"/>
    </location>
</feature>
<dbReference type="RefSeq" id="WP_349944471.1">
    <property type="nucleotide sequence ID" value="NZ_CP157940.1"/>
</dbReference>
<dbReference type="EMBL" id="CP157940">
    <property type="protein sequence ID" value="XBS52794.1"/>
    <property type="molecule type" value="Genomic_DNA"/>
</dbReference>
<feature type="transmembrane region" description="Helical" evidence="1">
    <location>
        <begin position="31"/>
        <end position="54"/>
    </location>
</feature>
<evidence type="ECO:0000256" key="1">
    <source>
        <dbReference type="SAM" id="Phobius"/>
    </source>
</evidence>
<feature type="transmembrane region" description="Helical" evidence="1">
    <location>
        <begin position="7"/>
        <end position="25"/>
    </location>
</feature>
<reference evidence="2" key="1">
    <citation type="submission" date="2024-06" db="EMBL/GenBank/DDBJ databases">
        <title>Lacrimispora cavernae sp. nov., a novel anaerobe isolated from bat guano pile inside a cave.</title>
        <authorList>
            <person name="Miller S.L."/>
            <person name="Lu N."/>
            <person name="King J."/>
            <person name="Sankaranarayanan K."/>
            <person name="Lawson P.A."/>
        </authorList>
    </citation>
    <scope>NUCLEOTIDE SEQUENCE</scope>
    <source>
        <strain evidence="2">BS-2</strain>
    </source>
</reference>
<keyword evidence="1" id="KW-0812">Transmembrane</keyword>